<dbReference type="Pfam" id="PF13450">
    <property type="entry name" value="NAD_binding_8"/>
    <property type="match status" value="1"/>
</dbReference>
<dbReference type="PANTHER" id="PTHR10742:SF410">
    <property type="entry name" value="LYSINE-SPECIFIC HISTONE DEMETHYLASE 2"/>
    <property type="match status" value="1"/>
</dbReference>
<dbReference type="PANTHER" id="PTHR10742">
    <property type="entry name" value="FLAVIN MONOAMINE OXIDASE"/>
    <property type="match status" value="1"/>
</dbReference>
<sequence length="539" mass="62174">MKNGENYNVRTRRTFLKSISAGIILASIPTFFNACKEKVITFAIRLSGTNHILGHRLRTKDFPKISKTIEIPYLIIGGGISGLSAGRQFKKKGIEDFLILELESSAGGNSRNGENKYSKYPLGAHYLPLPNIHDKELVQFLEESQIITGYQEGFPIFDEEQLTFMPQERLFFKNTWQESLVPKFGITKTAEAEFNRFFEKMADYREKRGKDEKYIFDIPLASSSQDGNFDFLDKISMKEWLIHNKFISEELYQYVNYCCRDDFGLGIDFISSWAGIHYFASRKHNATKEKTENVLTWPEGNARLMNHLKEYSKDKIFTNHLVYETKLEGENVIVKAYDDFKKESVSIRAKKVIFATPQFINSYLLPDRLNITKDFHYAPWLLATMTVIDLDDNNSYPLCWDNVIYGAKGLGYIYNQHESLGQIQEKKVITYYYSFSTNDLKRSRKELLTKPEDYWKELIINDLKIAHPDIENVIQEIDIQRIGHGMISPVPGFLSGNSRAEASRAIENKIFFAHSDLSGISIFEEAFHQGINAVNKILE</sequence>
<comment type="caution">
    <text evidence="1">The sequence shown here is derived from an EMBL/GenBank/DDBJ whole genome shotgun (WGS) entry which is preliminary data.</text>
</comment>
<dbReference type="EMBL" id="RBLC01000001">
    <property type="protein sequence ID" value="RKS26417.1"/>
    <property type="molecule type" value="Genomic_DNA"/>
</dbReference>
<protein>
    <submittedName>
        <fullName evidence="1">Putative NAD(P)-binding protein</fullName>
    </submittedName>
</protein>
<evidence type="ECO:0000313" key="1">
    <source>
        <dbReference type="EMBL" id="RKS26417.1"/>
    </source>
</evidence>
<dbReference type="SUPFAM" id="SSF51905">
    <property type="entry name" value="FAD/NAD(P)-binding domain"/>
    <property type="match status" value="1"/>
</dbReference>
<dbReference type="GO" id="GO:0016491">
    <property type="term" value="F:oxidoreductase activity"/>
    <property type="evidence" value="ECO:0007669"/>
    <property type="project" value="TreeGrafter"/>
</dbReference>
<dbReference type="OrthoDB" id="127573at2"/>
<dbReference type="AlphaFoldDB" id="A0A495MKE0"/>
<dbReference type="RefSeq" id="WP_121375739.1">
    <property type="nucleotide sequence ID" value="NZ_RBLC01000001.1"/>
</dbReference>
<dbReference type="InterPro" id="IPR050281">
    <property type="entry name" value="Flavin_monoamine_oxidase"/>
</dbReference>
<accession>A0A495MKE0</accession>
<reference evidence="1 2" key="1">
    <citation type="submission" date="2018-10" db="EMBL/GenBank/DDBJ databases">
        <title>Genomic Encyclopedia of Archaeal and Bacterial Type Strains, Phase II (KMG-II): from individual species to whole genera.</title>
        <authorList>
            <person name="Goeker M."/>
        </authorList>
    </citation>
    <scope>NUCLEOTIDE SEQUENCE [LARGE SCALE GENOMIC DNA]</scope>
    <source>
        <strain evidence="1 2">DSM 29537</strain>
    </source>
</reference>
<name>A0A495MKE0_9FLAO</name>
<proteinExistence type="predicted"/>
<dbReference type="Proteomes" id="UP000277579">
    <property type="component" value="Unassembled WGS sequence"/>
</dbReference>
<dbReference type="Gene3D" id="3.50.50.60">
    <property type="entry name" value="FAD/NAD(P)-binding domain"/>
    <property type="match status" value="1"/>
</dbReference>
<gene>
    <name evidence="1" type="ORF">CLV94_1475</name>
</gene>
<keyword evidence="2" id="KW-1185">Reference proteome</keyword>
<evidence type="ECO:0000313" key="2">
    <source>
        <dbReference type="Proteomes" id="UP000277579"/>
    </source>
</evidence>
<organism evidence="1 2">
    <name type="scientific">Flavobacterium endophyticum</name>
    <dbReference type="NCBI Taxonomy" id="1540163"/>
    <lineage>
        <taxon>Bacteria</taxon>
        <taxon>Pseudomonadati</taxon>
        <taxon>Bacteroidota</taxon>
        <taxon>Flavobacteriia</taxon>
        <taxon>Flavobacteriales</taxon>
        <taxon>Flavobacteriaceae</taxon>
        <taxon>Flavobacterium</taxon>
    </lineage>
</organism>
<dbReference type="InterPro" id="IPR036188">
    <property type="entry name" value="FAD/NAD-bd_sf"/>
</dbReference>